<evidence type="ECO:0000259" key="1">
    <source>
        <dbReference type="Pfam" id="PF13358"/>
    </source>
</evidence>
<organism evidence="2">
    <name type="scientific">Hexamita inflata</name>
    <dbReference type="NCBI Taxonomy" id="28002"/>
    <lineage>
        <taxon>Eukaryota</taxon>
        <taxon>Metamonada</taxon>
        <taxon>Diplomonadida</taxon>
        <taxon>Hexamitidae</taxon>
        <taxon>Hexamitinae</taxon>
        <taxon>Hexamita</taxon>
    </lineage>
</organism>
<protein>
    <submittedName>
        <fullName evidence="2">DDE superfamily endonuclease domain-containing protein</fullName>
    </submittedName>
    <submittedName>
        <fullName evidence="3">DDE_superfamily endonuclease domain-containing protein</fullName>
    </submittedName>
</protein>
<dbReference type="Gene3D" id="3.30.420.10">
    <property type="entry name" value="Ribonuclease H-like superfamily/Ribonuclease H"/>
    <property type="match status" value="1"/>
</dbReference>
<dbReference type="GO" id="GO:0004519">
    <property type="term" value="F:endonuclease activity"/>
    <property type="evidence" value="ECO:0007669"/>
    <property type="project" value="UniProtKB-KW"/>
</dbReference>
<dbReference type="AlphaFoldDB" id="A0AA86P3G3"/>
<feature type="domain" description="Tc1-like transposase DDE" evidence="1">
    <location>
        <begin position="76"/>
        <end position="146"/>
    </location>
</feature>
<proteinExistence type="predicted"/>
<gene>
    <name evidence="2" type="ORF">HINF_LOCUS18844</name>
    <name evidence="3" type="ORF">HINF_LOCUS75020</name>
</gene>
<comment type="caution">
    <text evidence="2">The sequence shown here is derived from an EMBL/GenBank/DDBJ whole genome shotgun (WGS) entry which is preliminary data.</text>
</comment>
<reference evidence="3 4" key="2">
    <citation type="submission" date="2024-07" db="EMBL/GenBank/DDBJ databases">
        <authorList>
            <person name="Akdeniz Z."/>
        </authorList>
    </citation>
    <scope>NUCLEOTIDE SEQUENCE [LARGE SCALE GENOMIC DNA]</scope>
</reference>
<dbReference type="InterPro" id="IPR036397">
    <property type="entry name" value="RNaseH_sf"/>
</dbReference>
<dbReference type="Pfam" id="PF13358">
    <property type="entry name" value="DDE_3"/>
    <property type="match status" value="1"/>
</dbReference>
<keyword evidence="2" id="KW-0255">Endonuclease</keyword>
<evidence type="ECO:0000313" key="4">
    <source>
        <dbReference type="Proteomes" id="UP001642409"/>
    </source>
</evidence>
<keyword evidence="2" id="KW-0378">Hydrolase</keyword>
<keyword evidence="4" id="KW-1185">Reference proteome</keyword>
<sequence>MYRYLHVQQCVFQLITTCIAIKVSLSQFYPKIKWLQGSSGAKTVRTGQLMIGRDMCLRTSAAYTRPVEEPCTSYGEYQDRILRQVVVPYLEQYDLLFQQDNASTHTAEVVLNYFDQQGIEPLQWCPHSPDLSIIENIWHLLKMKLPVKVYEEREDFIAAIQLAWTQIEQENIDALFESIPNRVKECIEKQGGIPIIEPDSDIYKYQIINFTLLSVSKGHFGCRPLYRLIIYLLKTFTIENSYSLLQQIIDNIIEVFLFVTWVQTFDQCYCQAVQVIKICSIWLTI</sequence>
<accession>A0AA86P3G3</accession>
<evidence type="ECO:0000313" key="2">
    <source>
        <dbReference type="EMBL" id="CAI9931199.1"/>
    </source>
</evidence>
<keyword evidence="2" id="KW-0540">Nuclease</keyword>
<reference evidence="2" key="1">
    <citation type="submission" date="2023-06" db="EMBL/GenBank/DDBJ databases">
        <authorList>
            <person name="Kurt Z."/>
        </authorList>
    </citation>
    <scope>NUCLEOTIDE SEQUENCE</scope>
</reference>
<dbReference type="GO" id="GO:0003676">
    <property type="term" value="F:nucleic acid binding"/>
    <property type="evidence" value="ECO:0007669"/>
    <property type="project" value="InterPro"/>
</dbReference>
<name>A0AA86P3G3_9EUKA</name>
<dbReference type="EMBL" id="CATOUU010000475">
    <property type="protein sequence ID" value="CAI9931199.1"/>
    <property type="molecule type" value="Genomic_DNA"/>
</dbReference>
<dbReference type="Proteomes" id="UP001642409">
    <property type="component" value="Unassembled WGS sequence"/>
</dbReference>
<evidence type="ECO:0000313" key="3">
    <source>
        <dbReference type="EMBL" id="CAL6108548.1"/>
    </source>
</evidence>
<dbReference type="EMBL" id="CAXDID020000653">
    <property type="protein sequence ID" value="CAL6108548.1"/>
    <property type="molecule type" value="Genomic_DNA"/>
</dbReference>
<dbReference type="InterPro" id="IPR038717">
    <property type="entry name" value="Tc1-like_DDE_dom"/>
</dbReference>